<gene>
    <name evidence="2" type="ORF">AV530_004219</name>
</gene>
<sequence length="80" mass="8571">MTSSRRAGNDFTPLGETQQKTPSLLLRASESATPLQATFPIKGKETLLTLFCSSRRGLLLNVSRLLCGVWSGVELPGGHA</sequence>
<name>A0A1V4KA66_PATFA</name>
<accession>A0A1V4KA66</accession>
<comment type="caution">
    <text evidence="2">The sequence shown here is derived from an EMBL/GenBank/DDBJ whole genome shotgun (WGS) entry which is preliminary data.</text>
</comment>
<dbReference type="Proteomes" id="UP000190648">
    <property type="component" value="Unassembled WGS sequence"/>
</dbReference>
<feature type="region of interest" description="Disordered" evidence="1">
    <location>
        <begin position="1"/>
        <end position="22"/>
    </location>
</feature>
<evidence type="ECO:0000313" key="3">
    <source>
        <dbReference type="Proteomes" id="UP000190648"/>
    </source>
</evidence>
<organism evidence="2 3">
    <name type="scientific">Patagioenas fasciata monilis</name>
    <dbReference type="NCBI Taxonomy" id="372326"/>
    <lineage>
        <taxon>Eukaryota</taxon>
        <taxon>Metazoa</taxon>
        <taxon>Chordata</taxon>
        <taxon>Craniata</taxon>
        <taxon>Vertebrata</taxon>
        <taxon>Euteleostomi</taxon>
        <taxon>Archelosauria</taxon>
        <taxon>Archosauria</taxon>
        <taxon>Dinosauria</taxon>
        <taxon>Saurischia</taxon>
        <taxon>Theropoda</taxon>
        <taxon>Coelurosauria</taxon>
        <taxon>Aves</taxon>
        <taxon>Neognathae</taxon>
        <taxon>Neoaves</taxon>
        <taxon>Columbimorphae</taxon>
        <taxon>Columbiformes</taxon>
        <taxon>Columbidae</taxon>
        <taxon>Patagioenas</taxon>
    </lineage>
</organism>
<evidence type="ECO:0000313" key="2">
    <source>
        <dbReference type="EMBL" id="OPJ80797.1"/>
    </source>
</evidence>
<reference evidence="2 3" key="1">
    <citation type="submission" date="2016-02" db="EMBL/GenBank/DDBJ databases">
        <title>Band-tailed pigeon sequencing and assembly.</title>
        <authorList>
            <person name="Soares A.E."/>
            <person name="Novak B.J."/>
            <person name="Rice E.S."/>
            <person name="O'Connell B."/>
            <person name="Chang D."/>
            <person name="Weber S."/>
            <person name="Shapiro B."/>
        </authorList>
    </citation>
    <scope>NUCLEOTIDE SEQUENCE [LARGE SCALE GENOMIC DNA]</scope>
    <source>
        <strain evidence="2">BTP2013</strain>
        <tissue evidence="2">Blood</tissue>
    </source>
</reference>
<keyword evidence="3" id="KW-1185">Reference proteome</keyword>
<proteinExistence type="predicted"/>
<dbReference type="EMBL" id="LSYS01004144">
    <property type="protein sequence ID" value="OPJ80797.1"/>
    <property type="molecule type" value="Genomic_DNA"/>
</dbReference>
<evidence type="ECO:0000256" key="1">
    <source>
        <dbReference type="SAM" id="MobiDB-lite"/>
    </source>
</evidence>
<dbReference type="AlphaFoldDB" id="A0A1V4KA66"/>
<protein>
    <submittedName>
        <fullName evidence="2">Uncharacterized protein</fullName>
    </submittedName>
</protein>